<evidence type="ECO:0000313" key="2">
    <source>
        <dbReference type="EMBL" id="WZJ20745.1"/>
    </source>
</evidence>
<evidence type="ECO:0000313" key="3">
    <source>
        <dbReference type="Proteomes" id="UP001479520"/>
    </source>
</evidence>
<feature type="transmembrane region" description="Helical" evidence="1">
    <location>
        <begin position="38"/>
        <end position="59"/>
    </location>
</feature>
<dbReference type="EMBL" id="CP151406">
    <property type="protein sequence ID" value="WZJ20745.1"/>
    <property type="molecule type" value="Genomic_DNA"/>
</dbReference>
<dbReference type="Proteomes" id="UP001479520">
    <property type="component" value="Chromosome"/>
</dbReference>
<gene>
    <name evidence="2" type="ORF">AADV58_12395</name>
</gene>
<evidence type="ECO:0008006" key="4">
    <source>
        <dbReference type="Google" id="ProtNLM"/>
    </source>
</evidence>
<keyword evidence="3" id="KW-1185">Reference proteome</keyword>
<keyword evidence="1" id="KW-1133">Transmembrane helix</keyword>
<reference evidence="2 3" key="1">
    <citation type="submission" date="2024-04" db="EMBL/GenBank/DDBJ databases">
        <title>Dissimilatory iodate-reducing microorganisms contribute to the enrichment of iodine in groundwater.</title>
        <authorList>
            <person name="Jiang Z."/>
        </authorList>
    </citation>
    <scope>NUCLEOTIDE SEQUENCE [LARGE SCALE GENOMIC DNA]</scope>
    <source>
        <strain evidence="2 3">NCP973</strain>
    </source>
</reference>
<organism evidence="2 3">
    <name type="scientific">Azonexus hydrophilus</name>
    <dbReference type="NCBI Taxonomy" id="418702"/>
    <lineage>
        <taxon>Bacteria</taxon>
        <taxon>Pseudomonadati</taxon>
        <taxon>Pseudomonadota</taxon>
        <taxon>Betaproteobacteria</taxon>
        <taxon>Rhodocyclales</taxon>
        <taxon>Azonexaceae</taxon>
        <taxon>Azonexus</taxon>
    </lineage>
</organism>
<dbReference type="RefSeq" id="WP_028995400.1">
    <property type="nucleotide sequence ID" value="NZ_CALFBA010000054.1"/>
</dbReference>
<name>A0ABZ2XH88_9RHOO</name>
<accession>A0ABZ2XH88</accession>
<proteinExistence type="predicted"/>
<sequence>MKRGSPTRQRLAALALLGIPLLTFPVLGLPQGELAGVPATVLYLFGVWAGLILLAARIAERQKK</sequence>
<keyword evidence="1" id="KW-0812">Transmembrane</keyword>
<evidence type="ECO:0000256" key="1">
    <source>
        <dbReference type="SAM" id="Phobius"/>
    </source>
</evidence>
<keyword evidence="1" id="KW-0472">Membrane</keyword>
<protein>
    <recommendedName>
        <fullName evidence="4">DUF3311 domain-containing protein</fullName>
    </recommendedName>
</protein>